<feature type="transmembrane region" description="Helical" evidence="7">
    <location>
        <begin position="55"/>
        <end position="76"/>
    </location>
</feature>
<dbReference type="InterPro" id="IPR052337">
    <property type="entry name" value="SAT4-like"/>
</dbReference>
<accession>A0A9P8XS87</accession>
<feature type="transmembrane region" description="Helical" evidence="7">
    <location>
        <begin position="212"/>
        <end position="234"/>
    </location>
</feature>
<dbReference type="OrthoDB" id="4682787at2759"/>
<organism evidence="9 10">
    <name type="scientific">Microdochium trichocladiopsis</name>
    <dbReference type="NCBI Taxonomy" id="1682393"/>
    <lineage>
        <taxon>Eukaryota</taxon>
        <taxon>Fungi</taxon>
        <taxon>Dikarya</taxon>
        <taxon>Ascomycota</taxon>
        <taxon>Pezizomycotina</taxon>
        <taxon>Sordariomycetes</taxon>
        <taxon>Xylariomycetidae</taxon>
        <taxon>Xylariales</taxon>
        <taxon>Microdochiaceae</taxon>
        <taxon>Microdochium</taxon>
    </lineage>
</organism>
<evidence type="ECO:0000313" key="9">
    <source>
        <dbReference type="EMBL" id="KAH7014570.1"/>
    </source>
</evidence>
<keyword evidence="10" id="KW-1185">Reference proteome</keyword>
<feature type="transmembrane region" description="Helical" evidence="7">
    <location>
        <begin position="12"/>
        <end position="34"/>
    </location>
</feature>
<dbReference type="Proteomes" id="UP000756346">
    <property type="component" value="Unassembled WGS sequence"/>
</dbReference>
<feature type="region of interest" description="Disordered" evidence="6">
    <location>
        <begin position="288"/>
        <end position="370"/>
    </location>
</feature>
<feature type="compositionally biased region" description="Low complexity" evidence="6">
    <location>
        <begin position="319"/>
        <end position="333"/>
    </location>
</feature>
<feature type="transmembrane region" description="Helical" evidence="7">
    <location>
        <begin position="176"/>
        <end position="200"/>
    </location>
</feature>
<feature type="transmembrane region" description="Helical" evidence="7">
    <location>
        <begin position="96"/>
        <end position="118"/>
    </location>
</feature>
<keyword evidence="4 7" id="KW-0472">Membrane</keyword>
<keyword evidence="3 7" id="KW-1133">Transmembrane helix</keyword>
<evidence type="ECO:0000313" key="10">
    <source>
        <dbReference type="Proteomes" id="UP000756346"/>
    </source>
</evidence>
<dbReference type="PANTHER" id="PTHR33048">
    <property type="entry name" value="PTH11-LIKE INTEGRAL MEMBRANE PROTEIN (AFU_ORTHOLOGUE AFUA_5G11245)"/>
    <property type="match status" value="1"/>
</dbReference>
<evidence type="ECO:0000256" key="6">
    <source>
        <dbReference type="SAM" id="MobiDB-lite"/>
    </source>
</evidence>
<evidence type="ECO:0000256" key="7">
    <source>
        <dbReference type="SAM" id="Phobius"/>
    </source>
</evidence>
<comment type="caution">
    <text evidence="9">The sequence shown here is derived from an EMBL/GenBank/DDBJ whole genome shotgun (WGS) entry which is preliminary data.</text>
</comment>
<feature type="transmembrane region" description="Helical" evidence="7">
    <location>
        <begin position="246"/>
        <end position="266"/>
    </location>
</feature>
<evidence type="ECO:0000256" key="5">
    <source>
        <dbReference type="ARBA" id="ARBA00038359"/>
    </source>
</evidence>
<sequence>MPSAEDQSQQQTIASGAYALFGLGSLLALVFLGLRMYVKVRVLKKTGLDDVLIMLSWALSVGTQVTLVVMVAKRAAIVHMSDTTAEKFSFFTTGTFAITPVYLLCAAFAKLSSLAFYLPLSPQRRFKRTVWLMMAIVALHTAILLLMFILTCRPVATSWEPSFEAGGAVCLSRRGLHLAFAIGNVATDILCMVVPASTVLALQVRGMQKVAILAVFFLTSMTLVTSITRAIYTWQLFDSTDPTWDIWRLVLCILVEANLFIFCGCLPTMPKFYQHLLSQIHVLANPPARGSDDDGNDSADLHGNKKYRESRRLSKRGSRSSLLPPGPASAPGLIMHSLQPGSTPRSGPLDPAHNTVQQETPPRTILPLQGRRGSLSLVGALHDHRIPVSPLEATFVGFASPGPYNQLGDIAEEGLRRASNVDLDLRLPPSDDYHAVGTD</sequence>
<proteinExistence type="inferred from homology"/>
<dbReference type="GO" id="GO:0016020">
    <property type="term" value="C:membrane"/>
    <property type="evidence" value="ECO:0007669"/>
    <property type="project" value="UniProtKB-SubCell"/>
</dbReference>
<feature type="compositionally biased region" description="Basic and acidic residues" evidence="6">
    <location>
        <begin position="299"/>
        <end position="312"/>
    </location>
</feature>
<dbReference type="RefSeq" id="XP_046005537.1">
    <property type="nucleotide sequence ID" value="XM_046159787.1"/>
</dbReference>
<feature type="domain" description="Rhodopsin" evidence="8">
    <location>
        <begin position="34"/>
        <end position="273"/>
    </location>
</feature>
<dbReference type="EMBL" id="JAGTJQ010000013">
    <property type="protein sequence ID" value="KAH7014570.1"/>
    <property type="molecule type" value="Genomic_DNA"/>
</dbReference>
<dbReference type="Pfam" id="PF20684">
    <property type="entry name" value="Fung_rhodopsin"/>
    <property type="match status" value="1"/>
</dbReference>
<gene>
    <name evidence="9" type="ORF">B0I36DRAFT_369511</name>
</gene>
<comment type="subcellular location">
    <subcellularLocation>
        <location evidence="1">Membrane</location>
        <topology evidence="1">Multi-pass membrane protein</topology>
    </subcellularLocation>
</comment>
<dbReference type="InterPro" id="IPR049326">
    <property type="entry name" value="Rhodopsin_dom_fungi"/>
</dbReference>
<feature type="transmembrane region" description="Helical" evidence="7">
    <location>
        <begin position="130"/>
        <end position="156"/>
    </location>
</feature>
<dbReference type="PANTHER" id="PTHR33048:SF124">
    <property type="entry name" value="INTEGRAL MEMBRANE PROTEIN"/>
    <property type="match status" value="1"/>
</dbReference>
<evidence type="ECO:0000259" key="8">
    <source>
        <dbReference type="Pfam" id="PF20684"/>
    </source>
</evidence>
<name>A0A9P8XS87_9PEZI</name>
<evidence type="ECO:0000256" key="4">
    <source>
        <dbReference type="ARBA" id="ARBA00023136"/>
    </source>
</evidence>
<dbReference type="AlphaFoldDB" id="A0A9P8XS87"/>
<reference evidence="9" key="1">
    <citation type="journal article" date="2021" name="Nat. Commun.">
        <title>Genetic determinants of endophytism in the Arabidopsis root mycobiome.</title>
        <authorList>
            <person name="Mesny F."/>
            <person name="Miyauchi S."/>
            <person name="Thiergart T."/>
            <person name="Pickel B."/>
            <person name="Atanasova L."/>
            <person name="Karlsson M."/>
            <person name="Huettel B."/>
            <person name="Barry K.W."/>
            <person name="Haridas S."/>
            <person name="Chen C."/>
            <person name="Bauer D."/>
            <person name="Andreopoulos W."/>
            <person name="Pangilinan J."/>
            <person name="LaButti K."/>
            <person name="Riley R."/>
            <person name="Lipzen A."/>
            <person name="Clum A."/>
            <person name="Drula E."/>
            <person name="Henrissat B."/>
            <person name="Kohler A."/>
            <person name="Grigoriev I.V."/>
            <person name="Martin F.M."/>
            <person name="Hacquard S."/>
        </authorList>
    </citation>
    <scope>NUCLEOTIDE SEQUENCE</scope>
    <source>
        <strain evidence="9">MPI-CAGE-CH-0230</strain>
    </source>
</reference>
<keyword evidence="2 7" id="KW-0812">Transmembrane</keyword>
<evidence type="ECO:0000256" key="1">
    <source>
        <dbReference type="ARBA" id="ARBA00004141"/>
    </source>
</evidence>
<protein>
    <recommendedName>
        <fullName evidence="8">Rhodopsin domain-containing protein</fullName>
    </recommendedName>
</protein>
<comment type="similarity">
    <text evidence="5">Belongs to the SAT4 family.</text>
</comment>
<evidence type="ECO:0000256" key="3">
    <source>
        <dbReference type="ARBA" id="ARBA00022989"/>
    </source>
</evidence>
<evidence type="ECO:0000256" key="2">
    <source>
        <dbReference type="ARBA" id="ARBA00022692"/>
    </source>
</evidence>
<dbReference type="GeneID" id="70189333"/>